<dbReference type="HOGENOM" id="CLU_2241746_0_0_1"/>
<gene>
    <name evidence="2" type="ORF">GUITHDRAFT_134376</name>
</gene>
<dbReference type="KEGG" id="gtt:GUITHDRAFT_134376"/>
<evidence type="ECO:0000256" key="1">
    <source>
        <dbReference type="SAM" id="MobiDB-lite"/>
    </source>
</evidence>
<reference evidence="3" key="3">
    <citation type="submission" date="2016-03" db="UniProtKB">
        <authorList>
            <consortium name="EnsemblProtists"/>
        </authorList>
    </citation>
    <scope>IDENTIFICATION</scope>
</reference>
<dbReference type="PaxDb" id="55529-EKX51444"/>
<sequence length="105" mass="12249">MAIIGESAPKIWAQERYFHKDVHHMQLKQHTPSKLHVRNGAEQHAVVKDEVSPKSSSHARSNGDFDDVENVQSLMTPRLAKTEQLWEEDLSERRYDREDRNCALR</sequence>
<dbReference type="AlphaFoldDB" id="L1JT14"/>
<reference evidence="4" key="2">
    <citation type="submission" date="2012-11" db="EMBL/GenBank/DDBJ databases">
        <authorList>
            <person name="Kuo A."/>
            <person name="Curtis B.A."/>
            <person name="Tanifuji G."/>
            <person name="Burki F."/>
            <person name="Gruber A."/>
            <person name="Irimia M."/>
            <person name="Maruyama S."/>
            <person name="Arias M.C."/>
            <person name="Ball S.G."/>
            <person name="Gile G.H."/>
            <person name="Hirakawa Y."/>
            <person name="Hopkins J.F."/>
            <person name="Rensing S.A."/>
            <person name="Schmutz J."/>
            <person name="Symeonidi A."/>
            <person name="Elias M."/>
            <person name="Eveleigh R.J."/>
            <person name="Herman E.K."/>
            <person name="Klute M.J."/>
            <person name="Nakayama T."/>
            <person name="Obornik M."/>
            <person name="Reyes-Prieto A."/>
            <person name="Armbrust E.V."/>
            <person name="Aves S.J."/>
            <person name="Beiko R.G."/>
            <person name="Coutinho P."/>
            <person name="Dacks J.B."/>
            <person name="Durnford D.G."/>
            <person name="Fast N.M."/>
            <person name="Green B.R."/>
            <person name="Grisdale C."/>
            <person name="Hempe F."/>
            <person name="Henrissat B."/>
            <person name="Hoppner M.P."/>
            <person name="Ishida K.-I."/>
            <person name="Kim E."/>
            <person name="Koreny L."/>
            <person name="Kroth P.G."/>
            <person name="Liu Y."/>
            <person name="Malik S.-B."/>
            <person name="Maier U.G."/>
            <person name="McRose D."/>
            <person name="Mock T."/>
            <person name="Neilson J.A."/>
            <person name="Onodera N.T."/>
            <person name="Poole A.M."/>
            <person name="Pritham E.J."/>
            <person name="Richards T.A."/>
            <person name="Rocap G."/>
            <person name="Roy S.W."/>
            <person name="Sarai C."/>
            <person name="Schaack S."/>
            <person name="Shirato S."/>
            <person name="Slamovits C.H."/>
            <person name="Spencer D.F."/>
            <person name="Suzuki S."/>
            <person name="Worden A.Z."/>
            <person name="Zauner S."/>
            <person name="Barry K."/>
            <person name="Bell C."/>
            <person name="Bharti A.K."/>
            <person name="Crow J.A."/>
            <person name="Grimwood J."/>
            <person name="Kramer R."/>
            <person name="Lindquist E."/>
            <person name="Lucas S."/>
            <person name="Salamov A."/>
            <person name="McFadden G.I."/>
            <person name="Lane C.E."/>
            <person name="Keeling P.J."/>
            <person name="Gray M.W."/>
            <person name="Grigoriev I.V."/>
            <person name="Archibald J.M."/>
        </authorList>
    </citation>
    <scope>NUCLEOTIDE SEQUENCE</scope>
    <source>
        <strain evidence="4">CCMP2712</strain>
    </source>
</reference>
<evidence type="ECO:0000313" key="4">
    <source>
        <dbReference type="Proteomes" id="UP000011087"/>
    </source>
</evidence>
<dbReference type="RefSeq" id="XP_005838424.1">
    <property type="nucleotide sequence ID" value="XM_005838367.1"/>
</dbReference>
<dbReference type="EMBL" id="JH992975">
    <property type="protein sequence ID" value="EKX51444.1"/>
    <property type="molecule type" value="Genomic_DNA"/>
</dbReference>
<dbReference type="Proteomes" id="UP000011087">
    <property type="component" value="Unassembled WGS sequence"/>
</dbReference>
<name>L1JT14_GUITC</name>
<reference evidence="2 4" key="1">
    <citation type="journal article" date="2012" name="Nature">
        <title>Algal genomes reveal evolutionary mosaicism and the fate of nucleomorphs.</title>
        <authorList>
            <consortium name="DOE Joint Genome Institute"/>
            <person name="Curtis B.A."/>
            <person name="Tanifuji G."/>
            <person name="Burki F."/>
            <person name="Gruber A."/>
            <person name="Irimia M."/>
            <person name="Maruyama S."/>
            <person name="Arias M.C."/>
            <person name="Ball S.G."/>
            <person name="Gile G.H."/>
            <person name="Hirakawa Y."/>
            <person name="Hopkins J.F."/>
            <person name="Kuo A."/>
            <person name="Rensing S.A."/>
            <person name="Schmutz J."/>
            <person name="Symeonidi A."/>
            <person name="Elias M."/>
            <person name="Eveleigh R.J."/>
            <person name="Herman E.K."/>
            <person name="Klute M.J."/>
            <person name="Nakayama T."/>
            <person name="Obornik M."/>
            <person name="Reyes-Prieto A."/>
            <person name="Armbrust E.V."/>
            <person name="Aves S.J."/>
            <person name="Beiko R.G."/>
            <person name="Coutinho P."/>
            <person name="Dacks J.B."/>
            <person name="Durnford D.G."/>
            <person name="Fast N.M."/>
            <person name="Green B.R."/>
            <person name="Grisdale C.J."/>
            <person name="Hempel F."/>
            <person name="Henrissat B."/>
            <person name="Hoppner M.P."/>
            <person name="Ishida K."/>
            <person name="Kim E."/>
            <person name="Koreny L."/>
            <person name="Kroth P.G."/>
            <person name="Liu Y."/>
            <person name="Malik S.B."/>
            <person name="Maier U.G."/>
            <person name="McRose D."/>
            <person name="Mock T."/>
            <person name="Neilson J.A."/>
            <person name="Onodera N.T."/>
            <person name="Poole A.M."/>
            <person name="Pritham E.J."/>
            <person name="Richards T.A."/>
            <person name="Rocap G."/>
            <person name="Roy S.W."/>
            <person name="Sarai C."/>
            <person name="Schaack S."/>
            <person name="Shirato S."/>
            <person name="Slamovits C.H."/>
            <person name="Spencer D.F."/>
            <person name="Suzuki S."/>
            <person name="Worden A.Z."/>
            <person name="Zauner S."/>
            <person name="Barry K."/>
            <person name="Bell C."/>
            <person name="Bharti A.K."/>
            <person name="Crow J.A."/>
            <person name="Grimwood J."/>
            <person name="Kramer R."/>
            <person name="Lindquist E."/>
            <person name="Lucas S."/>
            <person name="Salamov A."/>
            <person name="McFadden G.I."/>
            <person name="Lane C.E."/>
            <person name="Keeling P.J."/>
            <person name="Gray M.W."/>
            <person name="Grigoriev I.V."/>
            <person name="Archibald J.M."/>
        </authorList>
    </citation>
    <scope>NUCLEOTIDE SEQUENCE</scope>
    <source>
        <strain evidence="2 4">CCMP2712</strain>
    </source>
</reference>
<keyword evidence="4" id="KW-1185">Reference proteome</keyword>
<evidence type="ECO:0000313" key="2">
    <source>
        <dbReference type="EMBL" id="EKX51444.1"/>
    </source>
</evidence>
<protein>
    <submittedName>
        <fullName evidence="2 3">Uncharacterized protein</fullName>
    </submittedName>
</protein>
<dbReference type="GeneID" id="17308078"/>
<feature type="region of interest" description="Disordered" evidence="1">
    <location>
        <begin position="46"/>
        <end position="85"/>
    </location>
</feature>
<dbReference type="EnsemblProtists" id="EKX51444">
    <property type="protein sequence ID" value="EKX51444"/>
    <property type="gene ID" value="GUITHDRAFT_134376"/>
</dbReference>
<evidence type="ECO:0000313" key="3">
    <source>
        <dbReference type="EnsemblProtists" id="EKX51444"/>
    </source>
</evidence>
<proteinExistence type="predicted"/>
<organism evidence="2">
    <name type="scientific">Guillardia theta (strain CCMP2712)</name>
    <name type="common">Cryptophyte</name>
    <dbReference type="NCBI Taxonomy" id="905079"/>
    <lineage>
        <taxon>Eukaryota</taxon>
        <taxon>Cryptophyceae</taxon>
        <taxon>Pyrenomonadales</taxon>
        <taxon>Geminigeraceae</taxon>
        <taxon>Guillardia</taxon>
    </lineage>
</organism>
<accession>L1JT14</accession>